<dbReference type="STRING" id="315358.SERIO_v1c09330"/>
<dbReference type="AlphaFoldDB" id="A0A0H3XI34"/>
<dbReference type="KEGG" id="seri:SERIO_v1c09330"/>
<evidence type="ECO:0000313" key="1">
    <source>
        <dbReference type="EMBL" id="AKM54493.1"/>
    </source>
</evidence>
<proteinExistence type="predicted"/>
<reference evidence="1 2" key="1">
    <citation type="journal article" date="2015" name="Genome Biol. Evol.">
        <title>Found and Lost: The Fates of Horizontally Acquired Genes in Arthropod-Symbiotic Spiroplasma.</title>
        <authorList>
            <person name="Lo W.S."/>
            <person name="Gasparich G.E."/>
            <person name="Kuo C.H."/>
        </authorList>
    </citation>
    <scope>NUCLEOTIDE SEQUENCE [LARGE SCALE GENOMIC DNA]</scope>
    <source>
        <strain evidence="2">TDA-040725-5</strain>
    </source>
</reference>
<accession>A0A0H3XI34</accession>
<dbReference type="PATRIC" id="fig|743698.3.peg.942"/>
<reference evidence="2" key="2">
    <citation type="submission" date="2015-06" db="EMBL/GenBank/DDBJ databases">
        <title>Complete genome sequence of Spiroplasma eriocheiris TDA-040725-5 (DSM 21848).</title>
        <authorList>
            <person name="Lo W.-S."/>
            <person name="Kuo C.-H."/>
        </authorList>
    </citation>
    <scope>NUCLEOTIDE SEQUENCE [LARGE SCALE GENOMIC DNA]</scope>
    <source>
        <strain evidence="2">TDA-040725-5</strain>
    </source>
</reference>
<organism evidence="1 2">
    <name type="scientific">Spiroplasma eriocheiris</name>
    <dbReference type="NCBI Taxonomy" id="315358"/>
    <lineage>
        <taxon>Bacteria</taxon>
        <taxon>Bacillati</taxon>
        <taxon>Mycoplasmatota</taxon>
        <taxon>Mollicutes</taxon>
        <taxon>Entomoplasmatales</taxon>
        <taxon>Spiroplasmataceae</taxon>
        <taxon>Spiroplasma</taxon>
    </lineage>
</organism>
<dbReference type="Proteomes" id="UP000035661">
    <property type="component" value="Chromosome"/>
</dbReference>
<dbReference type="EMBL" id="CP011856">
    <property type="protein sequence ID" value="AKM54493.1"/>
    <property type="molecule type" value="Genomic_DNA"/>
</dbReference>
<sequence>MLGKNIMNGEYQWDLSLVNDRAKMNVIHGAIKTKANLLKILNNTNHGFGLEHDFLVKWKHLFFDFQIINCRNQELNDDGLYNYFDVALYNKQKDKYKIITILVEPDVINYPLDNINFEANLRNDDIYYLECRIFFDKILLNIKDFNNKLTLGLLDSFSNILAKAWVKNNLISENNIKQSQQFYDKFLKILSSSWIKRINKNPNIKETKITKLIYKKIRYQKKTLKQFITYKIKNNQDDRYTFQQLGEFITSKWEKINSKNNVYKYAKYNYEEIFEEFIDLCEQYYDYDICEYYFYGPEINEHNSLESELFYKDSEIRETIQLLEEYFLILRRFL</sequence>
<evidence type="ECO:0000313" key="2">
    <source>
        <dbReference type="Proteomes" id="UP000035661"/>
    </source>
</evidence>
<name>A0A0H3XI34_9MOLU</name>
<protein>
    <submittedName>
        <fullName evidence="1">Uncharacterized protein</fullName>
    </submittedName>
</protein>
<gene>
    <name evidence="1" type="ORF">SERIO_v1c09330</name>
</gene>
<keyword evidence="2" id="KW-1185">Reference proteome</keyword>
<dbReference type="RefSeq" id="WP_148553469.1">
    <property type="nucleotide sequence ID" value="NZ_CP011856.1"/>
</dbReference>